<evidence type="ECO:0000256" key="1">
    <source>
        <dbReference type="ARBA" id="ARBA00006484"/>
    </source>
</evidence>
<accession>A0ABU5CJG3</accession>
<comment type="caution">
    <text evidence="4">The sequence shown here is derived from an EMBL/GenBank/DDBJ whole genome shotgun (WGS) entry which is preliminary data.</text>
</comment>
<evidence type="ECO:0000256" key="2">
    <source>
        <dbReference type="ARBA" id="ARBA00023002"/>
    </source>
</evidence>
<evidence type="ECO:0000256" key="3">
    <source>
        <dbReference type="RuleBase" id="RU000363"/>
    </source>
</evidence>
<dbReference type="InterPro" id="IPR020904">
    <property type="entry name" value="Sc_DH/Rdtase_CS"/>
</dbReference>
<name>A0ABU5CJG3_9BACI</name>
<gene>
    <name evidence="4" type="ORF">P5G51_009750</name>
</gene>
<dbReference type="SUPFAM" id="SSF51735">
    <property type="entry name" value="NAD(P)-binding Rossmann-fold domains"/>
    <property type="match status" value="1"/>
</dbReference>
<dbReference type="InterPro" id="IPR036291">
    <property type="entry name" value="NAD(P)-bd_dom_sf"/>
</dbReference>
<dbReference type="RefSeq" id="WP_306067064.1">
    <property type="nucleotide sequence ID" value="NZ_JAROCA020000001.1"/>
</dbReference>
<keyword evidence="2 4" id="KW-0560">Oxidoreductase</keyword>
<dbReference type="GO" id="GO:0016491">
    <property type="term" value="F:oxidoreductase activity"/>
    <property type="evidence" value="ECO:0007669"/>
    <property type="project" value="UniProtKB-KW"/>
</dbReference>
<keyword evidence="5" id="KW-1185">Reference proteome</keyword>
<dbReference type="EMBL" id="JAROCA020000001">
    <property type="protein sequence ID" value="MDY0405640.1"/>
    <property type="molecule type" value="Genomic_DNA"/>
</dbReference>
<evidence type="ECO:0000313" key="4">
    <source>
        <dbReference type="EMBL" id="MDY0405640.1"/>
    </source>
</evidence>
<dbReference type="PANTHER" id="PTHR44196">
    <property type="entry name" value="DEHYDROGENASE/REDUCTASE SDR FAMILY MEMBER 7B"/>
    <property type="match status" value="1"/>
</dbReference>
<dbReference type="EC" id="1.-.-.-" evidence="4"/>
<sequence>MVVHDKLSVKKIMITGASSGIGANLANEIAQHGGIPILIARSVDKLHSLHNSIYKYYQIDCPVYELDLREERDIKQKVNQIFAEQGSVDALINNAGAGKFAYVQHIEPSEVDWMFSLNVKGLMYITKLMINHFMENDVHGHIVNIASQAGKMATPKSAVYAASKHAVLGFTNALRLEMKEKHIFVTAVNLGPVKTNFFANADPEGTYQKNVARYMLDPQNVARKITSHLFTPKREINMPWWMEWGSRLYGLCPGMMERLLRSQFNKK</sequence>
<dbReference type="Proteomes" id="UP001228376">
    <property type="component" value="Unassembled WGS sequence"/>
</dbReference>
<organism evidence="4 5">
    <name type="scientific">Tigheibacillus jepli</name>
    <dbReference type="NCBI Taxonomy" id="3035914"/>
    <lineage>
        <taxon>Bacteria</taxon>
        <taxon>Bacillati</taxon>
        <taxon>Bacillota</taxon>
        <taxon>Bacilli</taxon>
        <taxon>Bacillales</taxon>
        <taxon>Bacillaceae</taxon>
        <taxon>Tigheibacillus</taxon>
    </lineage>
</organism>
<proteinExistence type="inferred from homology"/>
<dbReference type="Gene3D" id="3.40.50.720">
    <property type="entry name" value="NAD(P)-binding Rossmann-like Domain"/>
    <property type="match status" value="1"/>
</dbReference>
<dbReference type="PROSITE" id="PS00061">
    <property type="entry name" value="ADH_SHORT"/>
    <property type="match status" value="1"/>
</dbReference>
<protein>
    <submittedName>
        <fullName evidence="4">SDR family oxidoreductase</fullName>
        <ecNumber evidence="4">1.-.-.-</ecNumber>
    </submittedName>
</protein>
<reference evidence="4 5" key="1">
    <citation type="submission" date="2023-10" db="EMBL/GenBank/DDBJ databases">
        <title>179-bfca-hs.</title>
        <authorList>
            <person name="Miliotis G."/>
            <person name="Sengupta P."/>
            <person name="Hameed A."/>
            <person name="Chuvochina M."/>
            <person name="Mcdonagh F."/>
            <person name="Simpson A.C."/>
            <person name="Singh N.K."/>
            <person name="Rekha P.D."/>
            <person name="Raman K."/>
            <person name="Hugenholtz P."/>
            <person name="Venkateswaran K."/>
        </authorList>
    </citation>
    <scope>NUCLEOTIDE SEQUENCE [LARGE SCALE GENOMIC DNA]</scope>
    <source>
        <strain evidence="4 5">179-BFC-A-HS</strain>
    </source>
</reference>
<dbReference type="InterPro" id="IPR002347">
    <property type="entry name" value="SDR_fam"/>
</dbReference>
<dbReference type="PANTHER" id="PTHR44196:SF1">
    <property type="entry name" value="DEHYDROGENASE_REDUCTASE SDR FAMILY MEMBER 7B"/>
    <property type="match status" value="1"/>
</dbReference>
<comment type="similarity">
    <text evidence="1 3">Belongs to the short-chain dehydrogenases/reductases (SDR) family.</text>
</comment>
<dbReference type="PRINTS" id="PR00080">
    <property type="entry name" value="SDRFAMILY"/>
</dbReference>
<dbReference type="Pfam" id="PF00106">
    <property type="entry name" value="adh_short"/>
    <property type="match status" value="1"/>
</dbReference>
<dbReference type="PRINTS" id="PR00081">
    <property type="entry name" value="GDHRDH"/>
</dbReference>
<evidence type="ECO:0000313" key="5">
    <source>
        <dbReference type="Proteomes" id="UP001228376"/>
    </source>
</evidence>